<dbReference type="EMBL" id="FUYR01000001">
    <property type="protein sequence ID" value="SKB40648.1"/>
    <property type="molecule type" value="Genomic_DNA"/>
</dbReference>
<proteinExistence type="predicted"/>
<keyword evidence="2" id="KW-1185">Reference proteome</keyword>
<sequence>MATAVPILNYSTFYPNWEIPARPLDLVGDFNIEEVILMLVALRNSLERNRYDLQHDNMVSALISELPTEKSTRLRSFLFGNPQFTLIHSVVISKVLVDLFRQLSSNKPILDFEKGHYEERILDLILIYNEQHYDNMLGERAQDSHELVWGLMMMQNLSGVNEIHYARTGPIKHLIFLRYLRTTVGKHFMRFEQSLKDSTGMGNINQFLAIFLSIFSFLTKRDVPNSLLPQIDLEDPNYSYLKLMGLVLDRESVETENFDVGTLLTHPFFQTSDGKTYILDHRDFSLMIERVFMYVLYHKSNICELLAITNYNGMLGHFGLHYYERYLLNGLFTTMERPGVRMIASDDNNLSDFTLIVNETDVFIIEVKAVSVHYRVFDQQDLVGFKTYLDDNFSGKKGVQQLVRNISYLTNDRFKLLSLKKPSSKLNVFPIIVFVDPQAGVHGVNDYVSGIAEEKFEALRHNFKSIRPLTMISCDFFLENIELLQNDRSLFKRLIMSYHSAIQNRKLSYKKFPSTENYVKAMVGFDQLSIGKEGIYRRDQKAIFKNLVTIFKLKEKV</sequence>
<dbReference type="AlphaFoldDB" id="A0A1T5B067"/>
<evidence type="ECO:0000313" key="2">
    <source>
        <dbReference type="Proteomes" id="UP000189981"/>
    </source>
</evidence>
<gene>
    <name evidence="1" type="ORF">SAMN05661099_1171</name>
</gene>
<evidence type="ECO:0008006" key="3">
    <source>
        <dbReference type="Google" id="ProtNLM"/>
    </source>
</evidence>
<dbReference type="Proteomes" id="UP000189981">
    <property type="component" value="Unassembled WGS sequence"/>
</dbReference>
<protein>
    <recommendedName>
        <fullName evidence="3">NERD domain-containing protein</fullName>
    </recommendedName>
</protein>
<dbReference type="RefSeq" id="WP_079701678.1">
    <property type="nucleotide sequence ID" value="NZ_FUYR01000001.1"/>
</dbReference>
<name>A0A1T5B067_9SPHI</name>
<dbReference type="OrthoDB" id="742509at2"/>
<organism evidence="1 2">
    <name type="scientific">Daejeonella lutea</name>
    <dbReference type="NCBI Taxonomy" id="572036"/>
    <lineage>
        <taxon>Bacteria</taxon>
        <taxon>Pseudomonadati</taxon>
        <taxon>Bacteroidota</taxon>
        <taxon>Sphingobacteriia</taxon>
        <taxon>Sphingobacteriales</taxon>
        <taxon>Sphingobacteriaceae</taxon>
        <taxon>Daejeonella</taxon>
    </lineage>
</organism>
<reference evidence="2" key="1">
    <citation type="submission" date="2017-02" db="EMBL/GenBank/DDBJ databases">
        <authorList>
            <person name="Varghese N."/>
            <person name="Submissions S."/>
        </authorList>
    </citation>
    <scope>NUCLEOTIDE SEQUENCE [LARGE SCALE GENOMIC DNA]</scope>
    <source>
        <strain evidence="2">DSM 22385</strain>
    </source>
</reference>
<accession>A0A1T5B067</accession>
<evidence type="ECO:0000313" key="1">
    <source>
        <dbReference type="EMBL" id="SKB40648.1"/>
    </source>
</evidence>